<proteinExistence type="evidence at transcript level"/>
<reference evidence="2" key="1">
    <citation type="submission" date="2014-03" db="EMBL/GenBank/DDBJ databases">
        <title>The sialotranscriptome of Amblyomma triste, Amblyomma parvum and Amblyomma cajennense ticks, uncovered by 454-based RNA-seq.</title>
        <authorList>
            <person name="Garcia G.R."/>
            <person name="Gardinassi L.G."/>
            <person name="Ribeiro J.M."/>
            <person name="Anatriello E."/>
            <person name="Ferreira B.R."/>
            <person name="Moreira H.N."/>
            <person name="Mafra C."/>
            <person name="Olegario M.M."/>
            <person name="Szabo P.J."/>
            <person name="Miranda-Santos I.K."/>
            <person name="Maruyama S.R."/>
        </authorList>
    </citation>
    <scope>NUCLEOTIDE SEQUENCE</scope>
    <source>
        <strain evidence="2">Uberlandia</strain>
        <tissue evidence="2">Salivary glands</tissue>
    </source>
</reference>
<organism evidence="2">
    <name type="scientific">Amblyomma cajennense</name>
    <name type="common">Cayenne tick</name>
    <name type="synonym">Acarus cajennensis</name>
    <dbReference type="NCBI Taxonomy" id="34607"/>
    <lineage>
        <taxon>Eukaryota</taxon>
        <taxon>Metazoa</taxon>
        <taxon>Ecdysozoa</taxon>
        <taxon>Arthropoda</taxon>
        <taxon>Chelicerata</taxon>
        <taxon>Arachnida</taxon>
        <taxon>Acari</taxon>
        <taxon>Parasitiformes</taxon>
        <taxon>Ixodida</taxon>
        <taxon>Ixodoidea</taxon>
        <taxon>Ixodidae</taxon>
        <taxon>Amblyomminae</taxon>
        <taxon>Amblyomma</taxon>
    </lineage>
</organism>
<name>A0A023FD45_AMBCJ</name>
<dbReference type="EMBL" id="GBBK01005694">
    <property type="protein sequence ID" value="JAC18788.1"/>
    <property type="molecule type" value="mRNA"/>
</dbReference>
<keyword evidence="1" id="KW-0732">Signal</keyword>
<dbReference type="AlphaFoldDB" id="A0A023FD45"/>
<protein>
    <submittedName>
        <fullName evidence="2">Putative secreted protein</fullName>
    </submittedName>
</protein>
<evidence type="ECO:0000256" key="1">
    <source>
        <dbReference type="SAM" id="SignalP"/>
    </source>
</evidence>
<evidence type="ECO:0000313" key="2">
    <source>
        <dbReference type="EMBL" id="JAC18788.1"/>
    </source>
</evidence>
<feature type="chain" id="PRO_5001516419" evidence="1">
    <location>
        <begin position="22"/>
        <end position="81"/>
    </location>
</feature>
<accession>A0A023FD45</accession>
<feature type="signal peptide" evidence="1">
    <location>
        <begin position="1"/>
        <end position="21"/>
    </location>
</feature>
<sequence length="81" mass="8849">MLAFLLAMSIILCSLEIKVFSQVRNGNRLDSTNILIASCMSFLLSLEIGLSLAGYRLGSPNTCIASRMSLIFCSLEIKMLS</sequence>